<feature type="transmembrane region" description="Helical" evidence="7">
    <location>
        <begin position="311"/>
        <end position="333"/>
    </location>
</feature>
<comment type="subcellular location">
    <subcellularLocation>
        <location evidence="1">Membrane</location>
        <topology evidence="1">Multi-pass membrane protein</topology>
    </subcellularLocation>
</comment>
<sequence>MGLFGAASFQGFILLGYDQGIMSGLIGANNQFAQEFNHPNAKLQGIITSIYDIGCAAGALFNFFFGEKFGRKNKNIAGGTTMIIGTTLLGSSTTLAQLLVGRIVTRIGNGFNSSTMPMYQSEMCKRGNRGIPLSMQGTITIVGLCIANWLDFGLFFAKGPIQWRLPISFQAFFDICLVLQTLPLPETPCYLVEKDDNAAAVEVLTRLESSTATINDPEVIFLRKQVEISLEIESAGGPFRYSEPFRGGKIQNFRRVCLCCCTSLIYLAASFIPLWTVEKFGRRALLMSSAAGLCFCFSMVLILLSIGTRSMAYAATAFVFIFQIFLGIGWLPIPWFYPGEVTTTRIKSKEQVLEAFVNWNCVFTVVQNTPIAIFNISWHTFVIFAILCVLWVPIVYCVFPETNQLKLEDIDHLFEGGGVTGGAFKAKGGRAVQPGYHERGRGGEREGKRFVNGVEKREVEQSR</sequence>
<dbReference type="PROSITE" id="PS50850">
    <property type="entry name" value="MFS"/>
    <property type="match status" value="1"/>
</dbReference>
<dbReference type="PRINTS" id="PR00171">
    <property type="entry name" value="SUGRTRNSPORT"/>
</dbReference>
<dbReference type="GO" id="GO:0016020">
    <property type="term" value="C:membrane"/>
    <property type="evidence" value="ECO:0007669"/>
    <property type="project" value="UniProtKB-SubCell"/>
</dbReference>
<dbReference type="GO" id="GO:0005351">
    <property type="term" value="F:carbohydrate:proton symporter activity"/>
    <property type="evidence" value="ECO:0007669"/>
    <property type="project" value="TreeGrafter"/>
</dbReference>
<dbReference type="Proteomes" id="UP000235672">
    <property type="component" value="Unassembled WGS sequence"/>
</dbReference>
<comment type="similarity">
    <text evidence="2">Belongs to the major facilitator superfamily. Sugar transporter (TC 2.A.1.1) family.</text>
</comment>
<dbReference type="Pfam" id="PF00083">
    <property type="entry name" value="Sugar_tr"/>
    <property type="match status" value="2"/>
</dbReference>
<dbReference type="InterPro" id="IPR036259">
    <property type="entry name" value="MFS_trans_sf"/>
</dbReference>
<keyword evidence="3" id="KW-0813">Transport</keyword>
<feature type="transmembrane region" description="Helical" evidence="7">
    <location>
        <begin position="283"/>
        <end position="304"/>
    </location>
</feature>
<keyword evidence="10" id="KW-1185">Reference proteome</keyword>
<dbReference type="Gene3D" id="1.20.1250.20">
    <property type="entry name" value="MFS general substrate transporter like domains"/>
    <property type="match status" value="2"/>
</dbReference>
<dbReference type="PANTHER" id="PTHR48022">
    <property type="entry name" value="PLASTIDIC GLUCOSE TRANSPORTER 4"/>
    <property type="match status" value="1"/>
</dbReference>
<feature type="transmembrane region" description="Helical" evidence="7">
    <location>
        <begin position="256"/>
        <end position="277"/>
    </location>
</feature>
<feature type="transmembrane region" description="Helical" evidence="7">
    <location>
        <begin position="376"/>
        <end position="399"/>
    </location>
</feature>
<keyword evidence="4 7" id="KW-0812">Transmembrane</keyword>
<reference evidence="9 10" key="1">
    <citation type="submission" date="2016-05" db="EMBL/GenBank/DDBJ databases">
        <title>A degradative enzymes factory behind the ericoid mycorrhizal symbiosis.</title>
        <authorList>
            <consortium name="DOE Joint Genome Institute"/>
            <person name="Martino E."/>
            <person name="Morin E."/>
            <person name="Grelet G."/>
            <person name="Kuo A."/>
            <person name="Kohler A."/>
            <person name="Daghino S."/>
            <person name="Barry K."/>
            <person name="Choi C."/>
            <person name="Cichocki N."/>
            <person name="Clum A."/>
            <person name="Copeland A."/>
            <person name="Hainaut M."/>
            <person name="Haridas S."/>
            <person name="Labutti K."/>
            <person name="Lindquist E."/>
            <person name="Lipzen A."/>
            <person name="Khouja H.-R."/>
            <person name="Murat C."/>
            <person name="Ohm R."/>
            <person name="Olson A."/>
            <person name="Spatafora J."/>
            <person name="Veneault-Fourrey C."/>
            <person name="Henrissat B."/>
            <person name="Grigoriev I."/>
            <person name="Martin F."/>
            <person name="Perotto S."/>
        </authorList>
    </citation>
    <scope>NUCLEOTIDE SEQUENCE [LARGE SCALE GENOMIC DNA]</scope>
    <source>
        <strain evidence="9 10">UAMH 7357</strain>
    </source>
</reference>
<accession>A0A2J6QFS9</accession>
<evidence type="ECO:0000256" key="3">
    <source>
        <dbReference type="ARBA" id="ARBA00022448"/>
    </source>
</evidence>
<dbReference type="InterPro" id="IPR020846">
    <property type="entry name" value="MFS_dom"/>
</dbReference>
<gene>
    <name evidence="9" type="ORF">NA56DRAFT_668944</name>
</gene>
<feature type="transmembrane region" description="Helical" evidence="7">
    <location>
        <begin position="43"/>
        <end position="65"/>
    </location>
</feature>
<evidence type="ECO:0000256" key="1">
    <source>
        <dbReference type="ARBA" id="ARBA00004141"/>
    </source>
</evidence>
<proteinExistence type="inferred from homology"/>
<dbReference type="InterPro" id="IPR050360">
    <property type="entry name" value="MFS_Sugar_Transporters"/>
</dbReference>
<keyword evidence="6 7" id="KW-0472">Membrane</keyword>
<protein>
    <submittedName>
        <fullName evidence="9">General substrate transporter</fullName>
    </submittedName>
</protein>
<evidence type="ECO:0000256" key="4">
    <source>
        <dbReference type="ARBA" id="ARBA00022692"/>
    </source>
</evidence>
<evidence type="ECO:0000256" key="7">
    <source>
        <dbReference type="SAM" id="Phobius"/>
    </source>
</evidence>
<organism evidence="9 10">
    <name type="scientific">Hyaloscypha hepaticicola</name>
    <dbReference type="NCBI Taxonomy" id="2082293"/>
    <lineage>
        <taxon>Eukaryota</taxon>
        <taxon>Fungi</taxon>
        <taxon>Dikarya</taxon>
        <taxon>Ascomycota</taxon>
        <taxon>Pezizomycotina</taxon>
        <taxon>Leotiomycetes</taxon>
        <taxon>Helotiales</taxon>
        <taxon>Hyaloscyphaceae</taxon>
        <taxon>Hyaloscypha</taxon>
    </lineage>
</organism>
<evidence type="ECO:0000313" key="10">
    <source>
        <dbReference type="Proteomes" id="UP000235672"/>
    </source>
</evidence>
<evidence type="ECO:0000256" key="5">
    <source>
        <dbReference type="ARBA" id="ARBA00022989"/>
    </source>
</evidence>
<name>A0A2J6QFS9_9HELO</name>
<dbReference type="AlphaFoldDB" id="A0A2J6QFS9"/>
<dbReference type="OrthoDB" id="6133115at2759"/>
<evidence type="ECO:0000313" key="9">
    <source>
        <dbReference type="EMBL" id="PMD25121.1"/>
    </source>
</evidence>
<evidence type="ECO:0000259" key="8">
    <source>
        <dbReference type="PROSITE" id="PS50850"/>
    </source>
</evidence>
<dbReference type="InterPro" id="IPR005828">
    <property type="entry name" value="MFS_sugar_transport-like"/>
</dbReference>
<dbReference type="SUPFAM" id="SSF103473">
    <property type="entry name" value="MFS general substrate transporter"/>
    <property type="match status" value="1"/>
</dbReference>
<dbReference type="PANTHER" id="PTHR48022:SF28">
    <property type="entry name" value="MAJOR FACILITATOR SUPERFAMILY (MFS) PROFILE DOMAIN-CONTAINING PROTEIN-RELATED"/>
    <property type="match status" value="1"/>
</dbReference>
<feature type="domain" description="Major facilitator superfamily (MFS) profile" evidence="8">
    <location>
        <begin position="4"/>
        <end position="403"/>
    </location>
</feature>
<keyword evidence="5 7" id="KW-1133">Transmembrane helix</keyword>
<dbReference type="EMBL" id="KZ613471">
    <property type="protein sequence ID" value="PMD25121.1"/>
    <property type="molecule type" value="Genomic_DNA"/>
</dbReference>
<evidence type="ECO:0000256" key="2">
    <source>
        <dbReference type="ARBA" id="ARBA00010992"/>
    </source>
</evidence>
<evidence type="ECO:0000256" key="6">
    <source>
        <dbReference type="ARBA" id="ARBA00023136"/>
    </source>
</evidence>
<dbReference type="InterPro" id="IPR003663">
    <property type="entry name" value="Sugar/inositol_transpt"/>
</dbReference>